<evidence type="ECO:0000256" key="7">
    <source>
        <dbReference type="SAM" id="MobiDB-lite"/>
    </source>
</evidence>
<evidence type="ECO:0000256" key="1">
    <source>
        <dbReference type="ARBA" id="ARBA00004141"/>
    </source>
</evidence>
<protein>
    <submittedName>
        <fullName evidence="9">Nucleotide-diphospho-sugar transferase</fullName>
    </submittedName>
</protein>
<dbReference type="Pfam" id="PF13641">
    <property type="entry name" value="Glyco_tranf_2_3"/>
    <property type="match status" value="1"/>
</dbReference>
<keyword evidence="2" id="KW-0328">Glycosyltransferase</keyword>
<keyword evidence="6 8" id="KW-0472">Membrane</keyword>
<dbReference type="EMBL" id="KZ825584">
    <property type="protein sequence ID" value="PYI26858.1"/>
    <property type="molecule type" value="Genomic_DNA"/>
</dbReference>
<organism evidence="9 10">
    <name type="scientific">Aspergillus indologenus CBS 114.80</name>
    <dbReference type="NCBI Taxonomy" id="1450541"/>
    <lineage>
        <taxon>Eukaryota</taxon>
        <taxon>Fungi</taxon>
        <taxon>Dikarya</taxon>
        <taxon>Ascomycota</taxon>
        <taxon>Pezizomycotina</taxon>
        <taxon>Eurotiomycetes</taxon>
        <taxon>Eurotiomycetidae</taxon>
        <taxon>Eurotiales</taxon>
        <taxon>Aspergillaceae</taxon>
        <taxon>Aspergillus</taxon>
        <taxon>Aspergillus subgen. Circumdati</taxon>
    </lineage>
</organism>
<keyword evidence="10" id="KW-1185">Reference proteome</keyword>
<reference evidence="9 10" key="1">
    <citation type="submission" date="2018-02" db="EMBL/GenBank/DDBJ databases">
        <title>The genomes of Aspergillus section Nigri reveals drivers in fungal speciation.</title>
        <authorList>
            <consortium name="DOE Joint Genome Institute"/>
            <person name="Vesth T.C."/>
            <person name="Nybo J."/>
            <person name="Theobald S."/>
            <person name="Brandl J."/>
            <person name="Frisvad J.C."/>
            <person name="Nielsen K.F."/>
            <person name="Lyhne E.K."/>
            <person name="Kogle M.E."/>
            <person name="Kuo A."/>
            <person name="Riley R."/>
            <person name="Clum A."/>
            <person name="Nolan M."/>
            <person name="Lipzen A."/>
            <person name="Salamov A."/>
            <person name="Henrissat B."/>
            <person name="Wiebenga A."/>
            <person name="De vries R.P."/>
            <person name="Grigoriev I.V."/>
            <person name="Mortensen U.H."/>
            <person name="Andersen M.R."/>
            <person name="Baker S.E."/>
        </authorList>
    </citation>
    <scope>NUCLEOTIDE SEQUENCE [LARGE SCALE GENOMIC DNA]</scope>
    <source>
        <strain evidence="9 10">CBS 114.80</strain>
    </source>
</reference>
<dbReference type="SUPFAM" id="SSF53448">
    <property type="entry name" value="Nucleotide-diphospho-sugar transferases"/>
    <property type="match status" value="1"/>
</dbReference>
<evidence type="ECO:0000313" key="9">
    <source>
        <dbReference type="EMBL" id="PYI26858.1"/>
    </source>
</evidence>
<comment type="subcellular location">
    <subcellularLocation>
        <location evidence="1">Membrane</location>
        <topology evidence="1">Multi-pass membrane protein</topology>
    </subcellularLocation>
</comment>
<evidence type="ECO:0000256" key="3">
    <source>
        <dbReference type="ARBA" id="ARBA00022679"/>
    </source>
</evidence>
<dbReference type="GO" id="GO:0016757">
    <property type="term" value="F:glycosyltransferase activity"/>
    <property type="evidence" value="ECO:0007669"/>
    <property type="project" value="UniProtKB-KW"/>
</dbReference>
<accession>A0A2V5HQU0</accession>
<feature type="region of interest" description="Disordered" evidence="7">
    <location>
        <begin position="473"/>
        <end position="503"/>
    </location>
</feature>
<evidence type="ECO:0000256" key="4">
    <source>
        <dbReference type="ARBA" id="ARBA00022692"/>
    </source>
</evidence>
<proteinExistence type="predicted"/>
<dbReference type="InterPro" id="IPR050321">
    <property type="entry name" value="Glycosyltr_2/OpgH_subfam"/>
</dbReference>
<feature type="transmembrane region" description="Helical" evidence="8">
    <location>
        <begin position="585"/>
        <end position="605"/>
    </location>
</feature>
<keyword evidence="3 9" id="KW-0808">Transferase</keyword>
<dbReference type="AlphaFoldDB" id="A0A2V5HQU0"/>
<dbReference type="Proteomes" id="UP000248817">
    <property type="component" value="Unassembled WGS sequence"/>
</dbReference>
<evidence type="ECO:0000256" key="2">
    <source>
        <dbReference type="ARBA" id="ARBA00022676"/>
    </source>
</evidence>
<evidence type="ECO:0000256" key="5">
    <source>
        <dbReference type="ARBA" id="ARBA00022989"/>
    </source>
</evidence>
<keyword evidence="4 8" id="KW-0812">Transmembrane</keyword>
<name>A0A2V5HQU0_9EURO</name>
<evidence type="ECO:0000256" key="6">
    <source>
        <dbReference type="ARBA" id="ARBA00023136"/>
    </source>
</evidence>
<feature type="transmembrane region" description="Helical" evidence="8">
    <location>
        <begin position="386"/>
        <end position="410"/>
    </location>
</feature>
<evidence type="ECO:0000256" key="8">
    <source>
        <dbReference type="SAM" id="Phobius"/>
    </source>
</evidence>
<dbReference type="GO" id="GO:0016020">
    <property type="term" value="C:membrane"/>
    <property type="evidence" value="ECO:0007669"/>
    <property type="project" value="UniProtKB-SubCell"/>
</dbReference>
<dbReference type="Gene3D" id="3.90.550.10">
    <property type="entry name" value="Spore Coat Polysaccharide Biosynthesis Protein SpsA, Chain A"/>
    <property type="match status" value="1"/>
</dbReference>
<feature type="transmembrane region" description="Helical" evidence="8">
    <location>
        <begin position="648"/>
        <end position="665"/>
    </location>
</feature>
<dbReference type="InterPro" id="IPR029044">
    <property type="entry name" value="Nucleotide-diphossugar_trans"/>
</dbReference>
<sequence length="666" mass="74699">MVPSGSFFSSQRFRKHIHPIITRAAKYSFHLYCFTRIVALVLDGGYTTWRMWLLLLAEYMIASRSTTVQELTLQASRDSAGCSSSRQRLGLKKNASVKELPRVDIFIPCCGEDEEIILDTVRAACLQDYPQDRLRVVVLDDGNSPSLQQAIVSRLCPRWPHLSYRTRRGKKSLDRHQRFQKADNLNYGLFSLNTEGEAPQPAEFFAVFDADCMPMRQFLRATLPHLLRDRNVALATTNQFYYNLPPGDPLYQAVDSYQSVYFPLLAACGILIANGTGSLYRRESIVGIGGFPTVSLGEDLMLSNILRSQGASAVLLPEILQVGRIPTSLEGHVCQRQRWALGEIQQIRVLRYSWRDTSNSPFGNQQLRQRVAWQGILSLWNLICQAVGFAIVPAVLAGGGGHALIPLAVWRPWFRIQYIMAVSWVALSWLDEWCHAARTGFKASIFTHLEDSWIAPAQLWFVLQRCIQTPDPKRSLVTGNKQNPWNDHGRTNKNKNNNSANSKSRRMRMRLGGFLPQPIVLYNSALLAATLATMAYSGYAAWGLTSPPGHTGDLPTTTATATDGRTMTLETATMRLLTGLGWPPVVHLCYLVITSSWVPVSAAWCPPIYPDRETALTYDSGLGAHYPTDEVLRGLETRQKPAWGLRRHFFLLPVALVVYLFLLPAC</sequence>
<dbReference type="PANTHER" id="PTHR43867:SF7">
    <property type="entry name" value="CELLULOSE SYNTHASE (EUROFUNG)"/>
    <property type="match status" value="1"/>
</dbReference>
<feature type="transmembrane region" description="Helical" evidence="8">
    <location>
        <begin position="514"/>
        <end position="539"/>
    </location>
</feature>
<gene>
    <name evidence="9" type="ORF">BP00DRAFT_354910</name>
</gene>
<dbReference type="PANTHER" id="PTHR43867">
    <property type="entry name" value="CELLULOSE SYNTHASE CATALYTIC SUBUNIT A [UDP-FORMING]"/>
    <property type="match status" value="1"/>
</dbReference>
<evidence type="ECO:0000313" key="10">
    <source>
        <dbReference type="Proteomes" id="UP000248817"/>
    </source>
</evidence>
<keyword evidence="5 8" id="KW-1133">Transmembrane helix</keyword>